<dbReference type="eggNOG" id="KOG3178">
    <property type="taxonomic scope" value="Eukaryota"/>
</dbReference>
<dbReference type="GO" id="GO:0008171">
    <property type="term" value="F:O-methyltransferase activity"/>
    <property type="evidence" value="ECO:0007669"/>
    <property type="project" value="InterPro"/>
</dbReference>
<evidence type="ECO:0000259" key="5">
    <source>
        <dbReference type="Pfam" id="PF08100"/>
    </source>
</evidence>
<keyword evidence="2" id="KW-0808">Transferase</keyword>
<dbReference type="Gene3D" id="1.10.10.10">
    <property type="entry name" value="Winged helix-like DNA-binding domain superfamily/Winged helix DNA-binding domain"/>
    <property type="match status" value="1"/>
</dbReference>
<dbReference type="PROSITE" id="PS51683">
    <property type="entry name" value="SAM_OMT_II"/>
    <property type="match status" value="1"/>
</dbReference>
<sequence length="470" mass="50961">MAAPPSPLRVLADTISQAVTVIDDAFALTGRSYPPLRAPFNADSPSEALFRQEEVAKAVDTILQSCSALTASAGTPHLRVVQKTMGYTTTAALGVAIDGYVAEILRDHPNGLHYKDIALRNGLNADKLGRILRKLASVHIFTEVSPDVFSNNRLSSVLDTHKSVQGVQANPVEHFTGSQGIGSYIYKLTDADLKSAANLSETLNDPEYGDEDVGEKSALSYTFKTPLGMYDWLEQPGNERRLACFSDAMRAQITSLQPPNAVVLEGFDFSALDPGSKVVDVAGGIGHVAMAIAKRYPELHFVLEERPAVLEQAKEFWCKGLSDASIEFVPQDFFQPQVIQDASVFLLFHILHNWGKTRAVEILRNLRLAAGPDTRLIIGDMIIPHASYEQPAVASKIEGADTLLSPVSPLLAPGRAEHGTTLDMLMLADLNGEERTLGRFVDLLEAGGWSIVEVHHMQGAFDSHMVAAPV</sequence>
<dbReference type="CDD" id="cd02440">
    <property type="entry name" value="AdoMet_MTases"/>
    <property type="match status" value="1"/>
</dbReference>
<protein>
    <submittedName>
        <fullName evidence="6">Uncharacterized protein</fullName>
    </submittedName>
</protein>
<evidence type="ECO:0000259" key="4">
    <source>
        <dbReference type="Pfam" id="PF00891"/>
    </source>
</evidence>
<dbReference type="InterPro" id="IPR012967">
    <property type="entry name" value="COMT_dimerisation"/>
</dbReference>
<dbReference type="InterPro" id="IPR016461">
    <property type="entry name" value="COMT-like"/>
</dbReference>
<evidence type="ECO:0000313" key="7">
    <source>
        <dbReference type="Proteomes" id="UP000007431"/>
    </source>
</evidence>
<dbReference type="Pfam" id="PF08100">
    <property type="entry name" value="Dimerisation"/>
    <property type="match status" value="1"/>
</dbReference>
<feature type="domain" description="O-methyltransferase C-terminal" evidence="4">
    <location>
        <begin position="223"/>
        <end position="449"/>
    </location>
</feature>
<dbReference type="STRING" id="578458.D8Q506"/>
<feature type="domain" description="O-methyltransferase dimerisation" evidence="5">
    <location>
        <begin position="85"/>
        <end position="158"/>
    </location>
</feature>
<reference evidence="6 7" key="1">
    <citation type="journal article" date="2010" name="Nat. Biotechnol.">
        <title>Genome sequence of the model mushroom Schizophyllum commune.</title>
        <authorList>
            <person name="Ohm R.A."/>
            <person name="de Jong J.F."/>
            <person name="Lugones L.G."/>
            <person name="Aerts A."/>
            <person name="Kothe E."/>
            <person name="Stajich J.E."/>
            <person name="de Vries R.P."/>
            <person name="Record E."/>
            <person name="Levasseur A."/>
            <person name="Baker S.E."/>
            <person name="Bartholomew K.A."/>
            <person name="Coutinho P.M."/>
            <person name="Erdmann S."/>
            <person name="Fowler T.J."/>
            <person name="Gathman A.C."/>
            <person name="Lombard V."/>
            <person name="Henrissat B."/>
            <person name="Knabe N."/>
            <person name="Kuees U."/>
            <person name="Lilly W.W."/>
            <person name="Lindquist E."/>
            <person name="Lucas S."/>
            <person name="Magnuson J.K."/>
            <person name="Piumi F."/>
            <person name="Raudaskoski M."/>
            <person name="Salamov A."/>
            <person name="Schmutz J."/>
            <person name="Schwarze F.W.M.R."/>
            <person name="vanKuyk P.A."/>
            <person name="Horton J.S."/>
            <person name="Grigoriev I.V."/>
            <person name="Woesten H.A.B."/>
        </authorList>
    </citation>
    <scope>NUCLEOTIDE SEQUENCE [LARGE SCALE GENOMIC DNA]</scope>
    <source>
        <strain evidence="7">H4-8 / FGSC 9210</strain>
    </source>
</reference>
<dbReference type="SUPFAM" id="SSF53335">
    <property type="entry name" value="S-adenosyl-L-methionine-dependent methyltransferases"/>
    <property type="match status" value="1"/>
</dbReference>
<evidence type="ECO:0000313" key="6">
    <source>
        <dbReference type="EMBL" id="EFI97325.1"/>
    </source>
</evidence>
<dbReference type="Pfam" id="PF00891">
    <property type="entry name" value="Methyltransf_2"/>
    <property type="match status" value="1"/>
</dbReference>
<dbReference type="InterPro" id="IPR036388">
    <property type="entry name" value="WH-like_DNA-bd_sf"/>
</dbReference>
<dbReference type="SUPFAM" id="SSF46785">
    <property type="entry name" value="Winged helix' DNA-binding domain"/>
    <property type="match status" value="1"/>
</dbReference>
<accession>D8Q506</accession>
<dbReference type="KEGG" id="scm:SCHCO_01152569"/>
<dbReference type="OrthoDB" id="2410195at2759"/>
<dbReference type="InterPro" id="IPR036390">
    <property type="entry name" value="WH_DNA-bd_sf"/>
</dbReference>
<evidence type="ECO:0000256" key="3">
    <source>
        <dbReference type="ARBA" id="ARBA00022691"/>
    </source>
</evidence>
<dbReference type="AlphaFoldDB" id="D8Q506"/>
<dbReference type="InterPro" id="IPR029063">
    <property type="entry name" value="SAM-dependent_MTases_sf"/>
</dbReference>
<evidence type="ECO:0000256" key="1">
    <source>
        <dbReference type="ARBA" id="ARBA00022603"/>
    </source>
</evidence>
<organism evidence="7">
    <name type="scientific">Schizophyllum commune (strain H4-8 / FGSC 9210)</name>
    <name type="common">Split gill fungus</name>
    <dbReference type="NCBI Taxonomy" id="578458"/>
    <lineage>
        <taxon>Eukaryota</taxon>
        <taxon>Fungi</taxon>
        <taxon>Dikarya</taxon>
        <taxon>Basidiomycota</taxon>
        <taxon>Agaricomycotina</taxon>
        <taxon>Agaricomycetes</taxon>
        <taxon>Agaricomycetidae</taxon>
        <taxon>Agaricales</taxon>
        <taxon>Schizophyllaceae</taxon>
        <taxon>Schizophyllum</taxon>
    </lineage>
</organism>
<keyword evidence="1" id="KW-0489">Methyltransferase</keyword>
<dbReference type="Gene3D" id="3.40.50.150">
    <property type="entry name" value="Vaccinia Virus protein VP39"/>
    <property type="match status" value="1"/>
</dbReference>
<dbReference type="InterPro" id="IPR001077">
    <property type="entry name" value="COMT_C"/>
</dbReference>
<dbReference type="GeneID" id="9589794"/>
<dbReference type="Proteomes" id="UP000007431">
    <property type="component" value="Unassembled WGS sequence"/>
</dbReference>
<keyword evidence="3" id="KW-0949">S-adenosyl-L-methionine</keyword>
<dbReference type="HOGENOM" id="CLU_005533_0_3_1"/>
<dbReference type="EMBL" id="GL377306">
    <property type="protein sequence ID" value="EFI97325.1"/>
    <property type="molecule type" value="Genomic_DNA"/>
</dbReference>
<dbReference type="GO" id="GO:0032259">
    <property type="term" value="P:methylation"/>
    <property type="evidence" value="ECO:0007669"/>
    <property type="project" value="UniProtKB-KW"/>
</dbReference>
<dbReference type="InParanoid" id="D8Q506"/>
<dbReference type="GO" id="GO:0046983">
    <property type="term" value="F:protein dimerization activity"/>
    <property type="evidence" value="ECO:0007669"/>
    <property type="project" value="InterPro"/>
</dbReference>
<name>D8Q506_SCHCM</name>
<proteinExistence type="predicted"/>
<dbReference type="OMA" id="PLQWIRT"/>
<keyword evidence="7" id="KW-1185">Reference proteome</keyword>
<dbReference type="PANTHER" id="PTHR43712:SF2">
    <property type="entry name" value="O-METHYLTRANSFERASE CICE"/>
    <property type="match status" value="1"/>
</dbReference>
<dbReference type="VEuPathDB" id="FungiDB:SCHCODRAFT_01152569"/>
<dbReference type="RefSeq" id="XP_003032228.1">
    <property type="nucleotide sequence ID" value="XM_003032182.1"/>
</dbReference>
<evidence type="ECO:0000256" key="2">
    <source>
        <dbReference type="ARBA" id="ARBA00022679"/>
    </source>
</evidence>
<dbReference type="PANTHER" id="PTHR43712">
    <property type="entry name" value="PUTATIVE (AFU_ORTHOLOGUE AFUA_4G14580)-RELATED"/>
    <property type="match status" value="1"/>
</dbReference>
<gene>
    <name evidence="6" type="ORF">SCHCODRAFT_234904</name>
</gene>